<keyword evidence="3" id="KW-1185">Reference proteome</keyword>
<feature type="transmembrane region" description="Helical" evidence="1">
    <location>
        <begin position="68"/>
        <end position="86"/>
    </location>
</feature>
<proteinExistence type="predicted"/>
<protein>
    <recommendedName>
        <fullName evidence="4">Galanin</fullName>
    </recommendedName>
</protein>
<evidence type="ECO:0008006" key="4">
    <source>
        <dbReference type="Google" id="ProtNLM"/>
    </source>
</evidence>
<dbReference type="Proteomes" id="UP000248857">
    <property type="component" value="Unassembled WGS sequence"/>
</dbReference>
<keyword evidence="1" id="KW-0812">Transmembrane</keyword>
<keyword evidence="1" id="KW-0472">Membrane</keyword>
<gene>
    <name evidence="2" type="ORF">C1752_00121</name>
</gene>
<dbReference type="AlphaFoldDB" id="A0A2W1JPH3"/>
<comment type="caution">
    <text evidence="2">The sequence shown here is derived from an EMBL/GenBank/DDBJ whole genome shotgun (WGS) entry which is preliminary data.</text>
</comment>
<evidence type="ECO:0000313" key="2">
    <source>
        <dbReference type="EMBL" id="PZD75213.1"/>
    </source>
</evidence>
<dbReference type="OrthoDB" id="573925at2"/>
<feature type="transmembrane region" description="Helical" evidence="1">
    <location>
        <begin position="44"/>
        <end position="62"/>
    </location>
</feature>
<reference evidence="2 3" key="1">
    <citation type="journal article" date="2018" name="Sci. Rep.">
        <title>A novel species of the marine cyanobacterium Acaryochloris with a unique pigment content and lifestyle.</title>
        <authorList>
            <person name="Partensky F."/>
            <person name="Six C."/>
            <person name="Ratin M."/>
            <person name="Garczarek L."/>
            <person name="Vaulot D."/>
            <person name="Probert I."/>
            <person name="Calteau A."/>
            <person name="Gourvil P."/>
            <person name="Marie D."/>
            <person name="Grebert T."/>
            <person name="Bouchier C."/>
            <person name="Le Panse S."/>
            <person name="Gachenot M."/>
            <person name="Rodriguez F."/>
            <person name="Garrido J.L."/>
        </authorList>
    </citation>
    <scope>NUCLEOTIDE SEQUENCE [LARGE SCALE GENOMIC DNA]</scope>
    <source>
        <strain evidence="2 3">RCC1774</strain>
    </source>
</reference>
<name>A0A2W1JPH3_9CYAN</name>
<dbReference type="RefSeq" id="WP_110984112.1">
    <property type="nucleotide sequence ID" value="NZ_CAWNWM010000001.1"/>
</dbReference>
<organism evidence="2 3">
    <name type="scientific">Acaryochloris thomasi RCC1774</name>
    <dbReference type="NCBI Taxonomy" id="1764569"/>
    <lineage>
        <taxon>Bacteria</taxon>
        <taxon>Bacillati</taxon>
        <taxon>Cyanobacteriota</taxon>
        <taxon>Cyanophyceae</taxon>
        <taxon>Acaryochloridales</taxon>
        <taxon>Acaryochloridaceae</taxon>
        <taxon>Acaryochloris</taxon>
        <taxon>Acaryochloris thomasi</taxon>
    </lineage>
</organism>
<sequence length="292" mass="33737">MTLNLESFRQTLVYDQRSTAKKLIADLILIEDSDAIAEEKQKKLGGILTFVVIGFFLFLFLGFFFPPLFILVAILALPLVILTVLWNRQKSRNIINERYEIPKLLIPKFLRDMQPEASVHLAVDFSDPKAKRKKVDTIPDPRRSKWKIDRYTDPWLRLEGQFLDHTRFQISITEFTIEKYGWKRSRSGKSKFKRKAKPKGLEVALMLQFSRNRYGAISMLQASLSEAIKLPNNARIKRLKVSDNRLLLAAKIPPASYARNADTQEVDHLVTQMFLSLYHGLNLAKQLSRTTS</sequence>
<evidence type="ECO:0000256" key="1">
    <source>
        <dbReference type="SAM" id="Phobius"/>
    </source>
</evidence>
<evidence type="ECO:0000313" key="3">
    <source>
        <dbReference type="Proteomes" id="UP000248857"/>
    </source>
</evidence>
<dbReference type="EMBL" id="PQWO01000001">
    <property type="protein sequence ID" value="PZD75213.1"/>
    <property type="molecule type" value="Genomic_DNA"/>
</dbReference>
<accession>A0A2W1JPH3</accession>
<keyword evidence="1" id="KW-1133">Transmembrane helix</keyword>